<name>A0ABV3RCM1_9SPHN</name>
<gene>
    <name evidence="1" type="ORF">ABUH87_11975</name>
</gene>
<dbReference type="EMBL" id="JBFNXR010000048">
    <property type="protein sequence ID" value="MEW9855857.1"/>
    <property type="molecule type" value="Genomic_DNA"/>
</dbReference>
<accession>A0ABV3RCM1</accession>
<protein>
    <submittedName>
        <fullName evidence="1">Uncharacterized protein</fullName>
    </submittedName>
</protein>
<proteinExistence type="predicted"/>
<organism evidence="1 2">
    <name type="scientific">Novosphingobium rhizovicinum</name>
    <dbReference type="NCBI Taxonomy" id="3228928"/>
    <lineage>
        <taxon>Bacteria</taxon>
        <taxon>Pseudomonadati</taxon>
        <taxon>Pseudomonadota</taxon>
        <taxon>Alphaproteobacteria</taxon>
        <taxon>Sphingomonadales</taxon>
        <taxon>Sphingomonadaceae</taxon>
        <taxon>Novosphingobium</taxon>
    </lineage>
</organism>
<dbReference type="RefSeq" id="WP_367773936.1">
    <property type="nucleotide sequence ID" value="NZ_JBFNXR010000048.1"/>
</dbReference>
<keyword evidence="2" id="KW-1185">Reference proteome</keyword>
<evidence type="ECO:0000313" key="1">
    <source>
        <dbReference type="EMBL" id="MEW9855857.1"/>
    </source>
</evidence>
<reference evidence="1 2" key="1">
    <citation type="submission" date="2024-06" db="EMBL/GenBank/DDBJ databases">
        <title>Novosphingobium rhizovicinus M1R2S20.</title>
        <authorList>
            <person name="Sun J.-Q."/>
        </authorList>
    </citation>
    <scope>NUCLEOTIDE SEQUENCE [LARGE SCALE GENOMIC DNA]</scope>
    <source>
        <strain evidence="1 2">M1R2S20</strain>
    </source>
</reference>
<evidence type="ECO:0000313" key="2">
    <source>
        <dbReference type="Proteomes" id="UP001556118"/>
    </source>
</evidence>
<sequence>MTTHRFHVLRIQCERILQSSLFEIKRSPSEVIAASIEAQPESVVRRNSEWHIAAPTPLSEGALAFQMGRVQSVPTPHYDDVKRVFFEFDTERAPFTWAVFDERTQACGVLRKTGVSLRATEVASKLERLLNASQVPQESGYNLYVEVIPDPEDFVDTLLTADKVVRFAFTARYENAFDVSRLIQRPAEQFNEKVGGEVTKVEVEGPDLSRPILEELTRGVAAVGEKATATVRENAGSKLRKILLQGAPLLGEFEWVNEQVSPLDALKAALREKYNSLRKEER</sequence>
<dbReference type="Proteomes" id="UP001556118">
    <property type="component" value="Unassembled WGS sequence"/>
</dbReference>
<comment type="caution">
    <text evidence="1">The sequence shown here is derived from an EMBL/GenBank/DDBJ whole genome shotgun (WGS) entry which is preliminary data.</text>
</comment>